<dbReference type="AlphaFoldDB" id="A0A4R9LNB4"/>
<dbReference type="PANTHER" id="PTHR30537:SF5">
    <property type="entry name" value="HTH-TYPE TRANSCRIPTIONAL ACTIVATOR TTDR-RELATED"/>
    <property type="match status" value="1"/>
</dbReference>
<dbReference type="InterPro" id="IPR036388">
    <property type="entry name" value="WH-like_DNA-bd_sf"/>
</dbReference>
<protein>
    <submittedName>
        <fullName evidence="6">LysR family transcriptional regulator</fullName>
    </submittedName>
</protein>
<keyword evidence="3" id="KW-0238">DNA-binding</keyword>
<dbReference type="Proteomes" id="UP000298264">
    <property type="component" value="Unassembled WGS sequence"/>
</dbReference>
<dbReference type="InterPro" id="IPR000847">
    <property type="entry name" value="LysR_HTH_N"/>
</dbReference>
<gene>
    <name evidence="6" type="ORF">EHS11_14555</name>
</gene>
<keyword evidence="2" id="KW-0805">Transcription regulation</keyword>
<evidence type="ECO:0000313" key="6">
    <source>
        <dbReference type="EMBL" id="TGN08149.1"/>
    </source>
</evidence>
<dbReference type="OrthoDB" id="9815676at2"/>
<dbReference type="CDD" id="cd08422">
    <property type="entry name" value="PBP2_CrgA_like"/>
    <property type="match status" value="1"/>
</dbReference>
<organism evidence="6 7">
    <name type="scientific">Leptospira ilyithenensis</name>
    <dbReference type="NCBI Taxonomy" id="2484901"/>
    <lineage>
        <taxon>Bacteria</taxon>
        <taxon>Pseudomonadati</taxon>
        <taxon>Spirochaetota</taxon>
        <taxon>Spirochaetia</taxon>
        <taxon>Leptospirales</taxon>
        <taxon>Leptospiraceae</taxon>
        <taxon>Leptospira</taxon>
    </lineage>
</organism>
<feature type="domain" description="HTH lysR-type" evidence="5">
    <location>
        <begin position="6"/>
        <end position="63"/>
    </location>
</feature>
<name>A0A4R9LNB4_9LEPT</name>
<sequence length="300" mass="34397">MLMKIRDIEDLFAFSYVFEERSFTKAAKKLGVTKAAVAKRIASLELEWNTQLFRRSTRIVMPTDEGNSIYRNVQTVLDSVKDLEASFAGSEEMEGNLRITCAAALANRFVAETLGRFQELYPKIRIQLIVTDSLLDLVEENIDIAIRIGKTPAASLTAKRLFANQIRVAATPFYLQTHPKPEKPEDLFQHNLLFLDMHEEVSFINTKLSLKDLKDNRRFVSNDAASLIKQGLSGKAILIRSIWDFQEYIHRGELIQILPNDLLENFGDIWMLTPISRVPSRRVKGLLQFFEEETNKIFNL</sequence>
<accession>A0A4R9LNB4</accession>
<keyword evidence="7" id="KW-1185">Reference proteome</keyword>
<evidence type="ECO:0000259" key="5">
    <source>
        <dbReference type="PROSITE" id="PS50931"/>
    </source>
</evidence>
<dbReference type="SUPFAM" id="SSF46785">
    <property type="entry name" value="Winged helix' DNA-binding domain"/>
    <property type="match status" value="1"/>
</dbReference>
<dbReference type="Pfam" id="PF00126">
    <property type="entry name" value="HTH_1"/>
    <property type="match status" value="1"/>
</dbReference>
<evidence type="ECO:0000256" key="1">
    <source>
        <dbReference type="ARBA" id="ARBA00009437"/>
    </source>
</evidence>
<dbReference type="SUPFAM" id="SSF53850">
    <property type="entry name" value="Periplasmic binding protein-like II"/>
    <property type="match status" value="1"/>
</dbReference>
<reference evidence="6" key="1">
    <citation type="journal article" date="2019" name="PLoS Negl. Trop. Dis.">
        <title>Revisiting the worldwide diversity of Leptospira species in the environment.</title>
        <authorList>
            <person name="Vincent A.T."/>
            <person name="Schiettekatte O."/>
            <person name="Bourhy P."/>
            <person name="Veyrier F.J."/>
            <person name="Picardeau M."/>
        </authorList>
    </citation>
    <scope>NUCLEOTIDE SEQUENCE [LARGE SCALE GENOMIC DNA]</scope>
    <source>
        <strain evidence="6">201400974</strain>
    </source>
</reference>
<dbReference type="InterPro" id="IPR005119">
    <property type="entry name" value="LysR_subst-bd"/>
</dbReference>
<dbReference type="GO" id="GO:0003700">
    <property type="term" value="F:DNA-binding transcription factor activity"/>
    <property type="evidence" value="ECO:0007669"/>
    <property type="project" value="InterPro"/>
</dbReference>
<evidence type="ECO:0000256" key="3">
    <source>
        <dbReference type="ARBA" id="ARBA00023125"/>
    </source>
</evidence>
<evidence type="ECO:0000256" key="2">
    <source>
        <dbReference type="ARBA" id="ARBA00023015"/>
    </source>
</evidence>
<dbReference type="GO" id="GO:0003677">
    <property type="term" value="F:DNA binding"/>
    <property type="evidence" value="ECO:0007669"/>
    <property type="project" value="UniProtKB-KW"/>
</dbReference>
<dbReference type="EMBL" id="RQHV01000061">
    <property type="protein sequence ID" value="TGN08149.1"/>
    <property type="molecule type" value="Genomic_DNA"/>
</dbReference>
<dbReference type="Pfam" id="PF03466">
    <property type="entry name" value="LysR_substrate"/>
    <property type="match status" value="1"/>
</dbReference>
<dbReference type="FunFam" id="1.10.10.10:FF:000001">
    <property type="entry name" value="LysR family transcriptional regulator"/>
    <property type="match status" value="1"/>
</dbReference>
<evidence type="ECO:0000313" key="7">
    <source>
        <dbReference type="Proteomes" id="UP000298264"/>
    </source>
</evidence>
<dbReference type="Gene3D" id="1.10.10.10">
    <property type="entry name" value="Winged helix-like DNA-binding domain superfamily/Winged helix DNA-binding domain"/>
    <property type="match status" value="1"/>
</dbReference>
<dbReference type="PANTHER" id="PTHR30537">
    <property type="entry name" value="HTH-TYPE TRANSCRIPTIONAL REGULATOR"/>
    <property type="match status" value="1"/>
</dbReference>
<evidence type="ECO:0000256" key="4">
    <source>
        <dbReference type="ARBA" id="ARBA00023163"/>
    </source>
</evidence>
<dbReference type="PROSITE" id="PS50931">
    <property type="entry name" value="HTH_LYSR"/>
    <property type="match status" value="1"/>
</dbReference>
<comment type="similarity">
    <text evidence="1">Belongs to the LysR transcriptional regulatory family.</text>
</comment>
<comment type="caution">
    <text evidence="6">The sequence shown here is derived from an EMBL/GenBank/DDBJ whole genome shotgun (WGS) entry which is preliminary data.</text>
</comment>
<proteinExistence type="inferred from homology"/>
<dbReference type="InterPro" id="IPR036390">
    <property type="entry name" value="WH_DNA-bd_sf"/>
</dbReference>
<dbReference type="InterPro" id="IPR058163">
    <property type="entry name" value="LysR-type_TF_proteobact-type"/>
</dbReference>
<keyword evidence="4" id="KW-0804">Transcription</keyword>
<dbReference type="Gene3D" id="3.40.190.290">
    <property type="match status" value="1"/>
</dbReference>